<dbReference type="GeneID" id="63856301"/>
<keyword evidence="4" id="KW-1185">Reference proteome</keyword>
<feature type="compositionally biased region" description="Basic and acidic residues" evidence="1">
    <location>
        <begin position="1"/>
        <end position="20"/>
    </location>
</feature>
<evidence type="ECO:0000256" key="2">
    <source>
        <dbReference type="SAM" id="Phobius"/>
    </source>
</evidence>
<evidence type="ECO:0000313" key="4">
    <source>
        <dbReference type="Proteomes" id="UP000249789"/>
    </source>
</evidence>
<organism evidence="3 4">
    <name type="scientific">Aspergillus fijiensis CBS 313.89</name>
    <dbReference type="NCBI Taxonomy" id="1448319"/>
    <lineage>
        <taxon>Eukaryota</taxon>
        <taxon>Fungi</taxon>
        <taxon>Dikarya</taxon>
        <taxon>Ascomycota</taxon>
        <taxon>Pezizomycotina</taxon>
        <taxon>Eurotiomycetes</taxon>
        <taxon>Eurotiomycetidae</taxon>
        <taxon>Eurotiales</taxon>
        <taxon>Aspergillaceae</taxon>
        <taxon>Aspergillus</taxon>
    </lineage>
</organism>
<keyword evidence="2" id="KW-1133">Transmembrane helix</keyword>
<dbReference type="AlphaFoldDB" id="A0A8G1RR63"/>
<accession>A0A8G1RR63</accession>
<evidence type="ECO:0000256" key="1">
    <source>
        <dbReference type="SAM" id="MobiDB-lite"/>
    </source>
</evidence>
<evidence type="ECO:0000313" key="3">
    <source>
        <dbReference type="EMBL" id="RAK77172.1"/>
    </source>
</evidence>
<dbReference type="Proteomes" id="UP000249789">
    <property type="component" value="Unassembled WGS sequence"/>
</dbReference>
<feature type="region of interest" description="Disordered" evidence="1">
    <location>
        <begin position="1"/>
        <end position="21"/>
    </location>
</feature>
<keyword evidence="2" id="KW-0812">Transmembrane</keyword>
<dbReference type="VEuPathDB" id="FungiDB:BO72DRAFT_114405"/>
<name>A0A8G1RR63_9EURO</name>
<protein>
    <submittedName>
        <fullName evidence="3">Uncharacterized protein</fullName>
    </submittedName>
</protein>
<gene>
    <name evidence="3" type="ORF">BO72DRAFT_114405</name>
</gene>
<reference evidence="3 4" key="1">
    <citation type="submission" date="2018-02" db="EMBL/GenBank/DDBJ databases">
        <title>The genomes of Aspergillus section Nigri reveals drivers in fungal speciation.</title>
        <authorList>
            <consortium name="DOE Joint Genome Institute"/>
            <person name="Vesth T.C."/>
            <person name="Nybo J."/>
            <person name="Theobald S."/>
            <person name="Brandl J."/>
            <person name="Frisvad J.C."/>
            <person name="Nielsen K.F."/>
            <person name="Lyhne E.K."/>
            <person name="Kogle M.E."/>
            <person name="Kuo A."/>
            <person name="Riley R."/>
            <person name="Clum A."/>
            <person name="Nolan M."/>
            <person name="Lipzen A."/>
            <person name="Salamov A."/>
            <person name="Henrissat B."/>
            <person name="Wiebenga A."/>
            <person name="De vries R.P."/>
            <person name="Grigoriev I.V."/>
            <person name="Mortensen U.H."/>
            <person name="Andersen M.R."/>
            <person name="Baker S.E."/>
        </authorList>
    </citation>
    <scope>NUCLEOTIDE SEQUENCE [LARGE SCALE GENOMIC DNA]</scope>
    <source>
        <strain evidence="3 4">CBS 313.89</strain>
    </source>
</reference>
<sequence length="101" mass="10772">MSGGGRDTHAEIEGEIRTENTTHTVLPTAPFTFRVSDLCHLTYAISMSLISIAIALCCVYSVCLAVWGVTVSPIVNRLRVLTERPTGSPRKSPSGPSIEGA</sequence>
<dbReference type="EMBL" id="KZ824644">
    <property type="protein sequence ID" value="RAK77172.1"/>
    <property type="molecule type" value="Genomic_DNA"/>
</dbReference>
<keyword evidence="2" id="KW-0472">Membrane</keyword>
<proteinExistence type="predicted"/>
<feature type="region of interest" description="Disordered" evidence="1">
    <location>
        <begin position="82"/>
        <end position="101"/>
    </location>
</feature>
<dbReference type="RefSeq" id="XP_040801182.1">
    <property type="nucleotide sequence ID" value="XM_040938968.1"/>
</dbReference>
<feature type="transmembrane region" description="Helical" evidence="2">
    <location>
        <begin position="43"/>
        <end position="69"/>
    </location>
</feature>